<feature type="region of interest" description="Disordered" evidence="1">
    <location>
        <begin position="379"/>
        <end position="420"/>
    </location>
</feature>
<sequence length="420" mass="45286">MAYAQRQRYFWGNSAKRFAHLHTSGSAPARSPGVISQHVAAPAWCRRRVSFQREIEIMKKAIAEIWVDGVNVTDRISPLLISLSVSDRAGTSSDSASIELDDTNGRAIMPSDRAAVSIKLGWEGEGVAEIFRGTIDGSPRADGSRSGRTISITAKSMDVRGKAKQGQRRYFDNETIGNALQVTGRWAGLTVAVHPDFASIQRKYIGLDDESFAEFGERIAQELGGTFKIVGDRAFLTKRNGGVNAAGAALATVQAIWGENLHDYSITPIAGRRLEKSVRTRWYDTKAAEYKTTDAETGTEDATTVYSDNFDASDESSAQHRASALAAELDRKSGEGSVTIEGNIGAQPEGSCVVAKCRPGIDGTYRIEGVTHNYSRSGWVTRLELGQPKGEAGKDKRGKSSSAGDGDDDDFSLPPDSELG</sequence>
<dbReference type="Proteomes" id="UP000191812">
    <property type="component" value="Unassembled WGS sequence"/>
</dbReference>
<organism evidence="2 3">
    <name type="scientific">Agrobacterium genomosp. 13 str. CFBP 6927</name>
    <dbReference type="NCBI Taxonomy" id="1183428"/>
    <lineage>
        <taxon>Bacteria</taxon>
        <taxon>Pseudomonadati</taxon>
        <taxon>Pseudomonadota</taxon>
        <taxon>Alphaproteobacteria</taxon>
        <taxon>Hyphomicrobiales</taxon>
        <taxon>Rhizobiaceae</taxon>
        <taxon>Rhizobium/Agrobacterium group</taxon>
        <taxon>Agrobacterium</taxon>
        <taxon>Agrobacterium tumefaciens complex</taxon>
    </lineage>
</organism>
<name>A0ABM9VGJ3_9HYPH</name>
<proteinExistence type="predicted"/>
<gene>
    <name evidence="2" type="ORF">AGR13a_Cc30150</name>
</gene>
<evidence type="ECO:0000313" key="3">
    <source>
        <dbReference type="Proteomes" id="UP000191812"/>
    </source>
</evidence>
<accession>A0ABM9VGJ3</accession>
<keyword evidence="3" id="KW-1185">Reference proteome</keyword>
<reference evidence="2 3" key="1">
    <citation type="submission" date="2016-01" db="EMBL/GenBank/DDBJ databases">
        <authorList>
            <person name="Regsiter A."/>
            <person name="william w."/>
        </authorList>
    </citation>
    <scope>NUCLEOTIDE SEQUENCE [LARGE SCALE GENOMIC DNA]</scope>
    <source>
        <strain evidence="2 3">CFBP 6927</strain>
    </source>
</reference>
<protein>
    <submittedName>
        <fullName evidence="2">Phage late control D family protein</fullName>
    </submittedName>
</protein>
<evidence type="ECO:0000256" key="1">
    <source>
        <dbReference type="SAM" id="MobiDB-lite"/>
    </source>
</evidence>
<dbReference type="SUPFAM" id="SSF69279">
    <property type="entry name" value="Phage tail proteins"/>
    <property type="match status" value="1"/>
</dbReference>
<evidence type="ECO:0000313" key="2">
    <source>
        <dbReference type="EMBL" id="CUX31808.1"/>
    </source>
</evidence>
<feature type="region of interest" description="Disordered" evidence="1">
    <location>
        <begin position="312"/>
        <end position="336"/>
    </location>
</feature>
<comment type="caution">
    <text evidence="2">The sequence shown here is derived from an EMBL/GenBank/DDBJ whole genome shotgun (WGS) entry which is preliminary data.</text>
</comment>
<dbReference type="EMBL" id="FBWH01000023">
    <property type="protein sequence ID" value="CUX31808.1"/>
    <property type="molecule type" value="Genomic_DNA"/>
</dbReference>